<reference evidence="1" key="1">
    <citation type="journal article" date="2020" name="Stud. Mycol.">
        <title>101 Dothideomycetes genomes: a test case for predicting lifestyles and emergence of pathogens.</title>
        <authorList>
            <person name="Haridas S."/>
            <person name="Albert R."/>
            <person name="Binder M."/>
            <person name="Bloem J."/>
            <person name="Labutti K."/>
            <person name="Salamov A."/>
            <person name="Andreopoulos B."/>
            <person name="Baker S."/>
            <person name="Barry K."/>
            <person name="Bills G."/>
            <person name="Bluhm B."/>
            <person name="Cannon C."/>
            <person name="Castanera R."/>
            <person name="Culley D."/>
            <person name="Daum C."/>
            <person name="Ezra D."/>
            <person name="Gonzalez J."/>
            <person name="Henrissat B."/>
            <person name="Kuo A."/>
            <person name="Liang C."/>
            <person name="Lipzen A."/>
            <person name="Lutzoni F."/>
            <person name="Magnuson J."/>
            <person name="Mondo S."/>
            <person name="Nolan M."/>
            <person name="Ohm R."/>
            <person name="Pangilinan J."/>
            <person name="Park H.-J."/>
            <person name="Ramirez L."/>
            <person name="Alfaro M."/>
            <person name="Sun H."/>
            <person name="Tritt A."/>
            <person name="Yoshinaga Y."/>
            <person name="Zwiers L.-H."/>
            <person name="Turgeon B."/>
            <person name="Goodwin S."/>
            <person name="Spatafora J."/>
            <person name="Crous P."/>
            <person name="Grigoriev I."/>
        </authorList>
    </citation>
    <scope>NUCLEOTIDE SEQUENCE</scope>
    <source>
        <strain evidence="1">CBS 110217</strain>
    </source>
</reference>
<proteinExistence type="predicted"/>
<dbReference type="Proteomes" id="UP000799777">
    <property type="component" value="Unassembled WGS sequence"/>
</dbReference>
<name>A0A9P4HE53_9PLEO</name>
<keyword evidence="2" id="KW-1185">Reference proteome</keyword>
<dbReference type="AlphaFoldDB" id="A0A9P4HE53"/>
<protein>
    <submittedName>
        <fullName evidence="1">Uncharacterized protein</fullName>
    </submittedName>
</protein>
<organism evidence="1 2">
    <name type="scientific">Setomelanomma holmii</name>
    <dbReference type="NCBI Taxonomy" id="210430"/>
    <lineage>
        <taxon>Eukaryota</taxon>
        <taxon>Fungi</taxon>
        <taxon>Dikarya</taxon>
        <taxon>Ascomycota</taxon>
        <taxon>Pezizomycotina</taxon>
        <taxon>Dothideomycetes</taxon>
        <taxon>Pleosporomycetidae</taxon>
        <taxon>Pleosporales</taxon>
        <taxon>Pleosporineae</taxon>
        <taxon>Phaeosphaeriaceae</taxon>
        <taxon>Setomelanomma</taxon>
    </lineage>
</organism>
<evidence type="ECO:0000313" key="2">
    <source>
        <dbReference type="Proteomes" id="UP000799777"/>
    </source>
</evidence>
<gene>
    <name evidence="1" type="ORF">EK21DRAFT_108899</name>
</gene>
<sequence>MALLIQWPSVLTQFEFGSISDNAQDMSCAMFESWLLVHKDTLKDIRIGSVSNHGNNRVFNATLFPNLECLEISQWDMRFTIAAGLASSHLDLLGPKLETLVWDFADVEYDTKGYPSLDEAEAKWLSAFVDAAIARKAALKTVKIHYCPDALECEVSDVRGQSRHEGSRRLLY</sequence>
<dbReference type="OrthoDB" id="4840564at2759"/>
<comment type="caution">
    <text evidence="1">The sequence shown here is derived from an EMBL/GenBank/DDBJ whole genome shotgun (WGS) entry which is preliminary data.</text>
</comment>
<evidence type="ECO:0000313" key="1">
    <source>
        <dbReference type="EMBL" id="KAF2033431.1"/>
    </source>
</evidence>
<dbReference type="EMBL" id="ML978166">
    <property type="protein sequence ID" value="KAF2033431.1"/>
    <property type="molecule type" value="Genomic_DNA"/>
</dbReference>
<accession>A0A9P4HE53</accession>